<name>A0A5P1FQ17_ASPOF</name>
<reference evidence="3" key="1">
    <citation type="journal article" date="2017" name="Nat. Commun.">
        <title>The asparagus genome sheds light on the origin and evolution of a young Y chromosome.</title>
        <authorList>
            <person name="Harkess A."/>
            <person name="Zhou J."/>
            <person name="Xu C."/>
            <person name="Bowers J.E."/>
            <person name="Van der Hulst R."/>
            <person name="Ayyampalayam S."/>
            <person name="Mercati F."/>
            <person name="Riccardi P."/>
            <person name="McKain M.R."/>
            <person name="Kakrana A."/>
            <person name="Tang H."/>
            <person name="Ray J."/>
            <person name="Groenendijk J."/>
            <person name="Arikit S."/>
            <person name="Mathioni S.M."/>
            <person name="Nakano M."/>
            <person name="Shan H."/>
            <person name="Telgmann-Rauber A."/>
            <person name="Kanno A."/>
            <person name="Yue Z."/>
            <person name="Chen H."/>
            <person name="Li W."/>
            <person name="Chen Y."/>
            <person name="Xu X."/>
            <person name="Zhang Y."/>
            <person name="Luo S."/>
            <person name="Chen H."/>
            <person name="Gao J."/>
            <person name="Mao Z."/>
            <person name="Pires J.C."/>
            <person name="Luo M."/>
            <person name="Kudrna D."/>
            <person name="Wing R.A."/>
            <person name="Meyers B.C."/>
            <person name="Yi K."/>
            <person name="Kong H."/>
            <person name="Lavrijsen P."/>
            <person name="Sunseri F."/>
            <person name="Falavigna A."/>
            <person name="Ye Y."/>
            <person name="Leebens-Mack J.H."/>
            <person name="Chen G."/>
        </authorList>
    </citation>
    <scope>NUCLEOTIDE SEQUENCE [LARGE SCALE GENOMIC DNA]</scope>
    <source>
        <strain evidence="3">cv. DH0086</strain>
    </source>
</reference>
<protein>
    <submittedName>
        <fullName evidence="2">Uncharacterized protein</fullName>
    </submittedName>
</protein>
<proteinExistence type="predicted"/>
<feature type="compositionally biased region" description="Basic and acidic residues" evidence="1">
    <location>
        <begin position="15"/>
        <end position="36"/>
    </location>
</feature>
<evidence type="ECO:0000256" key="1">
    <source>
        <dbReference type="SAM" id="MobiDB-lite"/>
    </source>
</evidence>
<sequence length="67" mass="7581">MVEEDAVGPNTIPEVSHRPSKEPIRVEDDIEGRAETPSDQIENDADRRILEDMPNQAKEGTKKKRVI</sequence>
<gene>
    <name evidence="2" type="ORF">A4U43_C01F15020</name>
</gene>
<keyword evidence="3" id="KW-1185">Reference proteome</keyword>
<feature type="region of interest" description="Disordered" evidence="1">
    <location>
        <begin position="1"/>
        <end position="67"/>
    </location>
</feature>
<dbReference type="EMBL" id="CM007381">
    <property type="protein sequence ID" value="ONK80202.1"/>
    <property type="molecule type" value="Genomic_DNA"/>
</dbReference>
<evidence type="ECO:0000313" key="2">
    <source>
        <dbReference type="EMBL" id="ONK80202.1"/>
    </source>
</evidence>
<organism evidence="2 3">
    <name type="scientific">Asparagus officinalis</name>
    <name type="common">Garden asparagus</name>
    <dbReference type="NCBI Taxonomy" id="4686"/>
    <lineage>
        <taxon>Eukaryota</taxon>
        <taxon>Viridiplantae</taxon>
        <taxon>Streptophyta</taxon>
        <taxon>Embryophyta</taxon>
        <taxon>Tracheophyta</taxon>
        <taxon>Spermatophyta</taxon>
        <taxon>Magnoliopsida</taxon>
        <taxon>Liliopsida</taxon>
        <taxon>Asparagales</taxon>
        <taxon>Asparagaceae</taxon>
        <taxon>Asparagoideae</taxon>
        <taxon>Asparagus</taxon>
    </lineage>
</organism>
<dbReference type="Proteomes" id="UP000243459">
    <property type="component" value="Chromosome 1"/>
</dbReference>
<accession>A0A5P1FQ17</accession>
<evidence type="ECO:0000313" key="3">
    <source>
        <dbReference type="Proteomes" id="UP000243459"/>
    </source>
</evidence>
<dbReference type="Gramene" id="ONK80202">
    <property type="protein sequence ID" value="ONK80202"/>
    <property type="gene ID" value="A4U43_C01F15020"/>
</dbReference>
<dbReference type="AlphaFoldDB" id="A0A5P1FQ17"/>